<dbReference type="RefSeq" id="YP_007348932.1">
    <property type="nucleotide sequence ID" value="NC_020082.1"/>
</dbReference>
<evidence type="ECO:0000313" key="1">
    <source>
        <dbReference type="EMBL" id="BAM68840.1"/>
    </source>
</evidence>
<sequence>MKLTGDHIGEVSVIRVAIGKSEARYEQIGEYCKHFEFTGKIPSRRIVRVMIKEILEVLK</sequence>
<proteinExistence type="predicted"/>
<accession>L0MZ15</accession>
<dbReference type="KEGG" id="vg:14515949"/>
<name>L0MZ15_9CAUD</name>
<dbReference type="Proteomes" id="UP000010365">
    <property type="component" value="Segment"/>
</dbReference>
<dbReference type="EMBL" id="AB767244">
    <property type="protein sequence ID" value="BAM68840.1"/>
    <property type="molecule type" value="Genomic_DNA"/>
</dbReference>
<evidence type="ECO:0000313" key="2">
    <source>
        <dbReference type="Proteomes" id="UP000010365"/>
    </source>
</evidence>
<reference evidence="1 2" key="1">
    <citation type="journal article" date="2013" name="Genome Announc.">
        <title>Complete Genome Sequence of a Novel Myovirus Which Infects Atypical Strains of Edwardsiella tarda.</title>
        <authorList>
            <person name="Yasuike M."/>
            <person name="Sugaya E."/>
            <person name="Nakamura Y."/>
            <person name="Shigenobu Y."/>
            <person name="Kawato Y."/>
            <person name="Kai W."/>
            <person name="Nagai S."/>
            <person name="Fujiwara A."/>
            <person name="Sano M."/>
            <person name="Kobayashi T."/>
            <person name="Nakai T."/>
        </authorList>
    </citation>
    <scope>NUCLEOTIDE SEQUENCE [LARGE SCALE GENOMIC DNA]</scope>
</reference>
<keyword evidence="2" id="KW-1185">Reference proteome</keyword>
<dbReference type="GeneID" id="14515949"/>
<organism evidence="1 2">
    <name type="scientific">Edwardsiella phage MSW-3</name>
    <dbReference type="NCBI Taxonomy" id="1264700"/>
    <lineage>
        <taxon>Viruses</taxon>
        <taxon>Duplodnaviria</taxon>
        <taxon>Heunggongvirae</taxon>
        <taxon>Uroviricota</taxon>
        <taxon>Caudoviricetes</taxon>
        <taxon>Yokohamavirus</taxon>
        <taxon>Yokohamavirus MSW3</taxon>
    </lineage>
</organism>
<protein>
    <submittedName>
        <fullName evidence="1">Uncharacterized protein</fullName>
    </submittedName>
</protein>